<reference evidence="2" key="1">
    <citation type="submission" date="2018-10" db="EMBL/GenBank/DDBJ databases">
        <title>Hidden diversity of soil giant viruses.</title>
        <authorList>
            <person name="Schulz F."/>
            <person name="Alteio L."/>
            <person name="Goudeau D."/>
            <person name="Ryan E.M."/>
            <person name="Malmstrom R.R."/>
            <person name="Blanchard J."/>
            <person name="Woyke T."/>
        </authorList>
    </citation>
    <scope>NUCLEOTIDE SEQUENCE</scope>
    <source>
        <strain evidence="2">GAV1</strain>
    </source>
</reference>
<organism evidence="2">
    <name type="scientific">Gaeavirus sp</name>
    <dbReference type="NCBI Taxonomy" id="2487767"/>
    <lineage>
        <taxon>Viruses</taxon>
        <taxon>Varidnaviria</taxon>
        <taxon>Bamfordvirae</taxon>
        <taxon>Nucleocytoviricota</taxon>
        <taxon>Megaviricetes</taxon>
        <taxon>Imitervirales</taxon>
        <taxon>Mimiviridae</taxon>
        <taxon>Klosneuvirinae</taxon>
    </lineage>
</organism>
<dbReference type="EMBL" id="MK072204">
    <property type="protein sequence ID" value="AYV80037.1"/>
    <property type="molecule type" value="Genomic_DNA"/>
</dbReference>
<accession>A0A3G4ZYP4</accession>
<feature type="region of interest" description="Disordered" evidence="1">
    <location>
        <begin position="224"/>
        <end position="268"/>
    </location>
</feature>
<evidence type="ECO:0000256" key="1">
    <source>
        <dbReference type="SAM" id="MobiDB-lite"/>
    </source>
</evidence>
<evidence type="ECO:0000313" key="2">
    <source>
        <dbReference type="EMBL" id="AYV80037.1"/>
    </source>
</evidence>
<feature type="compositionally biased region" description="Low complexity" evidence="1">
    <location>
        <begin position="245"/>
        <end position="256"/>
    </location>
</feature>
<proteinExistence type="predicted"/>
<protein>
    <submittedName>
        <fullName evidence="2">Uncharacterized protein</fullName>
    </submittedName>
</protein>
<gene>
    <name evidence="2" type="ORF">Gaeavirus6_12</name>
</gene>
<name>A0A3G4ZYP4_9VIRU</name>
<sequence>MSNNDNNEFAMLSELQKKELQVNQIEKFLEELKDILLKMNISLDTHEINKCLANSLNRALLKEAVELENIYTMMMTNYDEVTKNVPIIEDQIRAFNKSQDYKYYVDMEDVFYLVFYKQIVYVEQILTDTIVYLNSNVNLIFIYTYIIHSFYDEPAIYTDNYIFILTKKLESEVTDDKMKDFFSKEKIMKLKIILELIYKADNKFIDLIKTLSTTKNNFIERDIEENSPQNSPTSSSGPAPPATTLPPASASKSSAPAPAPSNTFSTKDIEEVEKQFKQQKIDLLNKKREVNIALFLDTENINDLLGNNAPVSKELWFGMMLFLYKKFSFNFDEYKTKVTGQLQTLNMPPIYIPGLDPFKDLDLPDSVYVNSQKGGAAQSDHDKYYSKYLKYKTKTIRQRELNRQHNIK</sequence>